<dbReference type="KEGG" id="hazt:108674709"/>
<proteinExistence type="predicted"/>
<reference evidence="3" key="1">
    <citation type="submission" date="2025-08" db="UniProtKB">
        <authorList>
            <consortium name="RefSeq"/>
        </authorList>
    </citation>
    <scope>IDENTIFICATION</scope>
    <source>
        <tissue evidence="3">Whole organism</tissue>
    </source>
</reference>
<keyword evidence="1" id="KW-0732">Signal</keyword>
<protein>
    <submittedName>
        <fullName evidence="3">Uncharacterized protein LOC108674709</fullName>
    </submittedName>
</protein>
<evidence type="ECO:0000256" key="1">
    <source>
        <dbReference type="SAM" id="SignalP"/>
    </source>
</evidence>
<feature type="signal peptide" evidence="1">
    <location>
        <begin position="1"/>
        <end position="31"/>
    </location>
</feature>
<keyword evidence="2" id="KW-1185">Reference proteome</keyword>
<sequence length="417" mass="44808">MSSVYNKKLNMTRLTLVGIIALLLLVGLTDGSKVAADPDTLLTITTMSWTYDATMGAEATQMSVCVKEVFTDPSLPVILTVASSIPTEKDETSFIGVVTVDNPSCADFGASGSLLPPSDTRQYVVSVFDDSLAIIQRGTANFAFPVSVHQLNCSGTDVVRLNIEGGNPSPTLTAETCGTTDSTTSTCYVVPEQYSKVCATNLDNENLGLEVCLTGREPTPTALSPDAMQAEVLSYASSRLNINNLLVTELLTRGGPDDVFISSPCDGGKCAVSSMEMSDKLYEICGLIYEPPDTITSIASSQFQDLSLTVNGADTPIDFRLANRYSDRKYLVTGTDTEDSIDGNYIPIHLDCTHIPAETYCYGFYNIENIPKYLAVSYDDTPPSNTVISKDVQLQGTMLESDVDDAPKKIAIDRSKA</sequence>
<dbReference type="AlphaFoldDB" id="A0A8B7NWJ5"/>
<gene>
    <name evidence="3" type="primary">LOC108674709</name>
</gene>
<evidence type="ECO:0000313" key="3">
    <source>
        <dbReference type="RefSeq" id="XP_018018164.1"/>
    </source>
</evidence>
<dbReference type="RefSeq" id="XP_018018164.1">
    <property type="nucleotide sequence ID" value="XM_018162675.2"/>
</dbReference>
<dbReference type="Proteomes" id="UP000694843">
    <property type="component" value="Unplaced"/>
</dbReference>
<dbReference type="GeneID" id="108674709"/>
<feature type="chain" id="PRO_5034487566" evidence="1">
    <location>
        <begin position="32"/>
        <end position="417"/>
    </location>
</feature>
<accession>A0A8B7NWJ5</accession>
<name>A0A8B7NWJ5_HYAAZ</name>
<evidence type="ECO:0000313" key="2">
    <source>
        <dbReference type="Proteomes" id="UP000694843"/>
    </source>
</evidence>
<organism evidence="2 3">
    <name type="scientific">Hyalella azteca</name>
    <name type="common">Amphipod</name>
    <dbReference type="NCBI Taxonomy" id="294128"/>
    <lineage>
        <taxon>Eukaryota</taxon>
        <taxon>Metazoa</taxon>
        <taxon>Ecdysozoa</taxon>
        <taxon>Arthropoda</taxon>
        <taxon>Crustacea</taxon>
        <taxon>Multicrustacea</taxon>
        <taxon>Malacostraca</taxon>
        <taxon>Eumalacostraca</taxon>
        <taxon>Peracarida</taxon>
        <taxon>Amphipoda</taxon>
        <taxon>Senticaudata</taxon>
        <taxon>Talitrida</taxon>
        <taxon>Talitroidea</taxon>
        <taxon>Hyalellidae</taxon>
        <taxon>Hyalella</taxon>
    </lineage>
</organism>